<dbReference type="InterPro" id="IPR016187">
    <property type="entry name" value="CTDL_fold"/>
</dbReference>
<name>A0ABD2XEE1_9HYME</name>
<organism evidence="4 5">
    <name type="scientific">Trichogramma kaykai</name>
    <dbReference type="NCBI Taxonomy" id="54128"/>
    <lineage>
        <taxon>Eukaryota</taxon>
        <taxon>Metazoa</taxon>
        <taxon>Ecdysozoa</taxon>
        <taxon>Arthropoda</taxon>
        <taxon>Hexapoda</taxon>
        <taxon>Insecta</taxon>
        <taxon>Pterygota</taxon>
        <taxon>Neoptera</taxon>
        <taxon>Endopterygota</taxon>
        <taxon>Hymenoptera</taxon>
        <taxon>Apocrita</taxon>
        <taxon>Proctotrupomorpha</taxon>
        <taxon>Chalcidoidea</taxon>
        <taxon>Trichogrammatidae</taxon>
        <taxon>Trichogramma</taxon>
    </lineage>
</organism>
<dbReference type="AlphaFoldDB" id="A0ABD2XEE1"/>
<dbReference type="PANTHER" id="PTHR23150">
    <property type="entry name" value="SULFATASE MODIFYING FACTOR 1, 2"/>
    <property type="match status" value="1"/>
</dbReference>
<dbReference type="EMBL" id="JBJJXI010000030">
    <property type="protein sequence ID" value="KAL3403443.1"/>
    <property type="molecule type" value="Genomic_DNA"/>
</dbReference>
<evidence type="ECO:0000313" key="5">
    <source>
        <dbReference type="Proteomes" id="UP001627154"/>
    </source>
</evidence>
<sequence>MSNKVLSMYRVRGYVCLLYFCVIIAQANEQQEEKPQQDCGCGKNLNRQSGDNKLDEGSCPVKSNAEDYDELDDEIVKPIHKAVLTANMAEIKAGVYHIGTDQPFFVNDGEGPRRAVDIDGFFMDKYEVSNANFEEFVKATGHKTEAEVFGDSFVFEGLLSEKTKSTIDQAVAAAPWWLPVKGASWRNPEGLDSSIKDRMDHAVIHVSWNDAVAYCKWMGKRLPTEAEWEVACRGGLKDRLYPWGNKLTPNDEHRTNIWQGEFPTNNTEEDGFFGTSPVTYFPPNGYDIYNIVGNVWEWTSDWWQPSHDVGTLKNPKGAVSGKDKVKKGGSYLCHHSYCYRYRCASRSQNTPDTSAGNLGFRCAVSA</sequence>
<evidence type="ECO:0000313" key="4">
    <source>
        <dbReference type="EMBL" id="KAL3403443.1"/>
    </source>
</evidence>
<feature type="domain" description="Sulfatase-modifying factor enzyme-like" evidence="3">
    <location>
        <begin position="86"/>
        <end position="363"/>
    </location>
</feature>
<evidence type="ECO:0000259" key="3">
    <source>
        <dbReference type="Pfam" id="PF03781"/>
    </source>
</evidence>
<keyword evidence="5" id="KW-1185">Reference proteome</keyword>
<dbReference type="Gene3D" id="3.90.1580.10">
    <property type="entry name" value="paralog of FGE (formylglycine-generating enzyme)"/>
    <property type="match status" value="1"/>
</dbReference>
<dbReference type="SUPFAM" id="SSF56436">
    <property type="entry name" value="C-type lectin-like"/>
    <property type="match status" value="1"/>
</dbReference>
<proteinExistence type="inferred from homology"/>
<dbReference type="InterPro" id="IPR051043">
    <property type="entry name" value="Sulfatase_Mod_Factor_Kinase"/>
</dbReference>
<dbReference type="InterPro" id="IPR005532">
    <property type="entry name" value="SUMF_dom"/>
</dbReference>
<dbReference type="Pfam" id="PF03781">
    <property type="entry name" value="FGE-sulfatase"/>
    <property type="match status" value="1"/>
</dbReference>
<evidence type="ECO:0000256" key="2">
    <source>
        <dbReference type="SAM" id="SignalP"/>
    </source>
</evidence>
<gene>
    <name evidence="4" type="ORF">TKK_003724</name>
</gene>
<protein>
    <recommendedName>
        <fullName evidence="3">Sulfatase-modifying factor enzyme-like domain-containing protein</fullName>
    </recommendedName>
</protein>
<dbReference type="PANTHER" id="PTHR23150:SF19">
    <property type="entry name" value="FORMYLGLYCINE-GENERATING ENZYME"/>
    <property type="match status" value="1"/>
</dbReference>
<dbReference type="InterPro" id="IPR042095">
    <property type="entry name" value="SUMF_sf"/>
</dbReference>
<feature type="chain" id="PRO_5044752765" description="Sulfatase-modifying factor enzyme-like domain-containing protein" evidence="2">
    <location>
        <begin position="28"/>
        <end position="366"/>
    </location>
</feature>
<keyword evidence="2" id="KW-0732">Signal</keyword>
<feature type="signal peptide" evidence="2">
    <location>
        <begin position="1"/>
        <end position="27"/>
    </location>
</feature>
<dbReference type="Proteomes" id="UP001627154">
    <property type="component" value="Unassembled WGS sequence"/>
</dbReference>
<reference evidence="4 5" key="1">
    <citation type="journal article" date="2024" name="bioRxiv">
        <title>A reference genome for Trichogramma kaykai: A tiny desert-dwelling parasitoid wasp with competing sex-ratio distorters.</title>
        <authorList>
            <person name="Culotta J."/>
            <person name="Lindsey A.R."/>
        </authorList>
    </citation>
    <scope>NUCLEOTIDE SEQUENCE [LARGE SCALE GENOMIC DNA]</scope>
    <source>
        <strain evidence="4 5">KSX58</strain>
    </source>
</reference>
<accession>A0ABD2XEE1</accession>
<evidence type="ECO:0000256" key="1">
    <source>
        <dbReference type="ARBA" id="ARBA00005310"/>
    </source>
</evidence>
<comment type="caution">
    <text evidence="4">The sequence shown here is derived from an EMBL/GenBank/DDBJ whole genome shotgun (WGS) entry which is preliminary data.</text>
</comment>
<comment type="similarity">
    <text evidence="1">Belongs to the sulfatase-modifying factor family.</text>
</comment>